<dbReference type="SUPFAM" id="SSF53098">
    <property type="entry name" value="Ribonuclease H-like"/>
    <property type="match status" value="1"/>
</dbReference>
<name>A0A915YWA5_9GLOM</name>
<comment type="subcellular location">
    <subcellularLocation>
        <location evidence="1">Nucleus</location>
    </subcellularLocation>
</comment>
<evidence type="ECO:0000256" key="6">
    <source>
        <dbReference type="ARBA" id="ARBA00023125"/>
    </source>
</evidence>
<evidence type="ECO:0000256" key="9">
    <source>
        <dbReference type="SAM" id="MobiDB-lite"/>
    </source>
</evidence>
<dbReference type="VEuPathDB" id="FungiDB:RhiirFUN_026153"/>
<dbReference type="GO" id="GO:0003677">
    <property type="term" value="F:DNA binding"/>
    <property type="evidence" value="ECO:0007669"/>
    <property type="project" value="UniProtKB-KW"/>
</dbReference>
<evidence type="ECO:0008006" key="14">
    <source>
        <dbReference type="Google" id="ProtNLM"/>
    </source>
</evidence>
<evidence type="ECO:0000259" key="10">
    <source>
        <dbReference type="Pfam" id="PF02892"/>
    </source>
</evidence>
<keyword evidence="4" id="KW-0862">Zinc</keyword>
<dbReference type="VEuPathDB" id="FungiDB:RhiirFUN_025404"/>
<dbReference type="InterPro" id="IPR008906">
    <property type="entry name" value="HATC_C_dom"/>
</dbReference>
<evidence type="ECO:0000256" key="1">
    <source>
        <dbReference type="ARBA" id="ARBA00004123"/>
    </source>
</evidence>
<evidence type="ECO:0000256" key="8">
    <source>
        <dbReference type="ARBA" id="ARBA00023242"/>
    </source>
</evidence>
<reference evidence="12" key="1">
    <citation type="submission" date="2020-05" db="EMBL/GenBank/DDBJ databases">
        <authorList>
            <person name="Rincon C."/>
            <person name="Sanders R I."/>
            <person name="Robbins C."/>
            <person name="Chaturvedi A."/>
        </authorList>
    </citation>
    <scope>NUCLEOTIDE SEQUENCE</scope>
    <source>
        <strain evidence="12">CHB12</strain>
    </source>
</reference>
<evidence type="ECO:0000256" key="5">
    <source>
        <dbReference type="ARBA" id="ARBA00023015"/>
    </source>
</evidence>
<dbReference type="Pfam" id="PF02892">
    <property type="entry name" value="zf-BED"/>
    <property type="match status" value="1"/>
</dbReference>
<dbReference type="Proteomes" id="UP000684084">
    <property type="component" value="Unassembled WGS sequence"/>
</dbReference>
<feature type="domain" description="BED-type" evidence="10">
    <location>
        <begin position="45"/>
        <end position="81"/>
    </location>
</feature>
<dbReference type="GO" id="GO:0008270">
    <property type="term" value="F:zinc ion binding"/>
    <property type="evidence" value="ECO:0007669"/>
    <property type="project" value="UniProtKB-KW"/>
</dbReference>
<evidence type="ECO:0000313" key="13">
    <source>
        <dbReference type="Proteomes" id="UP000684084"/>
    </source>
</evidence>
<proteinExistence type="predicted"/>
<organism evidence="12 13">
    <name type="scientific">Rhizophagus irregularis</name>
    <dbReference type="NCBI Taxonomy" id="588596"/>
    <lineage>
        <taxon>Eukaryota</taxon>
        <taxon>Fungi</taxon>
        <taxon>Fungi incertae sedis</taxon>
        <taxon>Mucoromycota</taxon>
        <taxon>Glomeromycotina</taxon>
        <taxon>Glomeromycetes</taxon>
        <taxon>Glomerales</taxon>
        <taxon>Glomeraceae</taxon>
        <taxon>Rhizophagus</taxon>
    </lineage>
</organism>
<keyword evidence="6" id="KW-0238">DNA-binding</keyword>
<dbReference type="Pfam" id="PF05699">
    <property type="entry name" value="Dimer_Tnp_hAT"/>
    <property type="match status" value="1"/>
</dbReference>
<dbReference type="InterPro" id="IPR012337">
    <property type="entry name" value="RNaseH-like_sf"/>
</dbReference>
<accession>A0A915YWA5</accession>
<evidence type="ECO:0000256" key="4">
    <source>
        <dbReference type="ARBA" id="ARBA00022833"/>
    </source>
</evidence>
<dbReference type="VEuPathDB" id="FungiDB:RhiirFUN_021071"/>
<sequence>MTSDDDTGTIRSTPSTPSTSRRRIGITRSNKSHTSFFFRTDESNFEIAYCKICERANQNPYPYSRKGGNTSNLIAHLRDKHGIIKENYTEYLDVNNEPKVVQTSNRPSTCSPERQELLSQMLMKFIIHFVLPLYVLQNESFREFVYTCEPGFKIPCEKTAKGLIHEAYNWCHNQLQSLLLNSVTAIHLTTDLWTSKSRHSFLGVTATWLSSDFKFREVLLSCNHIEYPHTGEVISEELFQIIHRWRLDNTVFTIATDNAANMLKGIELLHDNYFNVIRRQPCAAHTLQLSVQEGLKQCREIHCRIKNLQNFFRLPKQAQRLREAQNEMNQDIQHSVVSPLDVLTDTKTRWNSTYLAWKRVLELHNAMRFVSATLLSKPDRTSQKEGEKLEKLCLSVEEKEFLQEMMKLLEPIERVTRRLCGAEYPTLSLVYPYMELLKKKFAPKDNESVQTYINLIYGESYEDDDDSVTDDDIPTAGARQHWQYAHRQFCQKMKNTHVQGQNIRNQVRSSNTELDNLDPNRVEYLPSISTNGLLQKVRAAIYLSMDELWAVPTDIALVATFLDPRFKHFHWSTEENRNEAQRLVLILYEELKQSLNAPGIEEPLIMDKSYEEDDFFLELEGGLQTNPEDSEVACYTRLEPIGIKNDPLEWWSKNKVIFPVLSQLARKYLSIPSTSVPSERLFSDAGNHISARRTRLSPDLVDKMLFLKRNSFHFEIFPSKEE</sequence>
<dbReference type="AlphaFoldDB" id="A0A915YWA5"/>
<evidence type="ECO:0000256" key="7">
    <source>
        <dbReference type="ARBA" id="ARBA00023163"/>
    </source>
</evidence>
<evidence type="ECO:0000256" key="2">
    <source>
        <dbReference type="ARBA" id="ARBA00022723"/>
    </source>
</evidence>
<dbReference type="GO" id="GO:0005634">
    <property type="term" value="C:nucleus"/>
    <property type="evidence" value="ECO:0007669"/>
    <property type="project" value="UniProtKB-SubCell"/>
</dbReference>
<dbReference type="InterPro" id="IPR003656">
    <property type="entry name" value="Znf_BED"/>
</dbReference>
<feature type="domain" description="HAT C-terminal dimerisation" evidence="11">
    <location>
        <begin position="644"/>
        <end position="710"/>
    </location>
</feature>
<evidence type="ECO:0000259" key="11">
    <source>
        <dbReference type="Pfam" id="PF05699"/>
    </source>
</evidence>
<protein>
    <recommendedName>
        <fullName evidence="14">Zinc finger bed domain-containing protein 1-like</fullName>
    </recommendedName>
</protein>
<keyword evidence="3" id="KW-0863">Zinc-finger</keyword>
<dbReference type="EMBL" id="CAGKOT010000006">
    <property type="protein sequence ID" value="CAB5346308.1"/>
    <property type="molecule type" value="Genomic_DNA"/>
</dbReference>
<keyword evidence="2" id="KW-0479">Metal-binding</keyword>
<comment type="caution">
    <text evidence="12">The sequence shown here is derived from an EMBL/GenBank/DDBJ whole genome shotgun (WGS) entry which is preliminary data.</text>
</comment>
<keyword evidence="5" id="KW-0805">Transcription regulation</keyword>
<dbReference type="PANTHER" id="PTHR46481:SF10">
    <property type="entry name" value="ZINC FINGER BED DOMAIN-CONTAINING PROTEIN 39"/>
    <property type="match status" value="1"/>
</dbReference>
<dbReference type="OrthoDB" id="2435908at2759"/>
<dbReference type="InterPro" id="IPR052035">
    <property type="entry name" value="ZnF_BED_domain_contain"/>
</dbReference>
<keyword evidence="7" id="KW-0804">Transcription</keyword>
<gene>
    <name evidence="12" type="ORF">CHRIB12_LOCUS4186</name>
</gene>
<dbReference type="PANTHER" id="PTHR46481">
    <property type="entry name" value="ZINC FINGER BED DOMAIN-CONTAINING PROTEIN 4"/>
    <property type="match status" value="1"/>
</dbReference>
<feature type="compositionally biased region" description="Low complexity" evidence="9">
    <location>
        <begin position="9"/>
        <end position="19"/>
    </location>
</feature>
<feature type="region of interest" description="Disordered" evidence="9">
    <location>
        <begin position="1"/>
        <end position="23"/>
    </location>
</feature>
<evidence type="ECO:0000256" key="3">
    <source>
        <dbReference type="ARBA" id="ARBA00022771"/>
    </source>
</evidence>
<dbReference type="GO" id="GO:0046983">
    <property type="term" value="F:protein dimerization activity"/>
    <property type="evidence" value="ECO:0007669"/>
    <property type="project" value="InterPro"/>
</dbReference>
<keyword evidence="8" id="KW-0539">Nucleus</keyword>
<evidence type="ECO:0000313" key="12">
    <source>
        <dbReference type="EMBL" id="CAB5346308.1"/>
    </source>
</evidence>